<protein>
    <submittedName>
        <fullName evidence="1">Uncharacterized protein</fullName>
    </submittedName>
</protein>
<keyword evidence="2" id="KW-1185">Reference proteome</keyword>
<name>A0AAD8K1Z9_TARER</name>
<dbReference type="EMBL" id="JAUHHV010000009">
    <property type="protein sequence ID" value="KAK1413586.1"/>
    <property type="molecule type" value="Genomic_DNA"/>
</dbReference>
<dbReference type="AlphaFoldDB" id="A0AAD8K1Z9"/>
<sequence length="106" mass="12191">MHSFRAFHLHHNVVKKIAINLNLDSACTGQISGNFNKSDNFETVIKEVLHHDDMASQILFAKGHLTRIWSLSSILSHNEQFSRRITKASNMCSGDYINPHFHKTRF</sequence>
<evidence type="ECO:0000313" key="2">
    <source>
        <dbReference type="Proteomes" id="UP001229421"/>
    </source>
</evidence>
<gene>
    <name evidence="1" type="ORF">QVD17_35362</name>
</gene>
<accession>A0AAD8K1Z9</accession>
<reference evidence="1" key="1">
    <citation type="journal article" date="2023" name="bioRxiv">
        <title>Improved chromosome-level genome assembly for marigold (Tagetes erecta).</title>
        <authorList>
            <person name="Jiang F."/>
            <person name="Yuan L."/>
            <person name="Wang S."/>
            <person name="Wang H."/>
            <person name="Xu D."/>
            <person name="Wang A."/>
            <person name="Fan W."/>
        </authorList>
    </citation>
    <scope>NUCLEOTIDE SEQUENCE</scope>
    <source>
        <strain evidence="1">WSJ</strain>
        <tissue evidence="1">Leaf</tissue>
    </source>
</reference>
<organism evidence="1 2">
    <name type="scientific">Tagetes erecta</name>
    <name type="common">African marigold</name>
    <dbReference type="NCBI Taxonomy" id="13708"/>
    <lineage>
        <taxon>Eukaryota</taxon>
        <taxon>Viridiplantae</taxon>
        <taxon>Streptophyta</taxon>
        <taxon>Embryophyta</taxon>
        <taxon>Tracheophyta</taxon>
        <taxon>Spermatophyta</taxon>
        <taxon>Magnoliopsida</taxon>
        <taxon>eudicotyledons</taxon>
        <taxon>Gunneridae</taxon>
        <taxon>Pentapetalae</taxon>
        <taxon>asterids</taxon>
        <taxon>campanulids</taxon>
        <taxon>Asterales</taxon>
        <taxon>Asteraceae</taxon>
        <taxon>Asteroideae</taxon>
        <taxon>Heliantheae alliance</taxon>
        <taxon>Tageteae</taxon>
        <taxon>Tagetes</taxon>
    </lineage>
</organism>
<evidence type="ECO:0000313" key="1">
    <source>
        <dbReference type="EMBL" id="KAK1413586.1"/>
    </source>
</evidence>
<proteinExistence type="predicted"/>
<dbReference type="Proteomes" id="UP001229421">
    <property type="component" value="Unassembled WGS sequence"/>
</dbReference>
<comment type="caution">
    <text evidence="1">The sequence shown here is derived from an EMBL/GenBank/DDBJ whole genome shotgun (WGS) entry which is preliminary data.</text>
</comment>